<dbReference type="Pfam" id="PF14021">
    <property type="entry name" value="TNT"/>
    <property type="match status" value="1"/>
</dbReference>
<proteinExistence type="predicted"/>
<feature type="domain" description="TNT" evidence="2">
    <location>
        <begin position="336"/>
        <end position="420"/>
    </location>
</feature>
<feature type="compositionally biased region" description="Acidic residues" evidence="1">
    <location>
        <begin position="479"/>
        <end position="495"/>
    </location>
</feature>
<feature type="region of interest" description="Disordered" evidence="1">
    <location>
        <begin position="1"/>
        <end position="198"/>
    </location>
</feature>
<dbReference type="Proteomes" id="UP001210380">
    <property type="component" value="Unassembled WGS sequence"/>
</dbReference>
<accession>A0ABT4VBC0</accession>
<organism evidence="3 4">
    <name type="scientific">Saccharopolyspora oryzae</name>
    <dbReference type="NCBI Taxonomy" id="2997343"/>
    <lineage>
        <taxon>Bacteria</taxon>
        <taxon>Bacillati</taxon>
        <taxon>Actinomycetota</taxon>
        <taxon>Actinomycetes</taxon>
        <taxon>Pseudonocardiales</taxon>
        <taxon>Pseudonocardiaceae</taxon>
        <taxon>Saccharopolyspora</taxon>
    </lineage>
</organism>
<gene>
    <name evidence="3" type="ORF">OU415_37905</name>
</gene>
<evidence type="ECO:0000259" key="2">
    <source>
        <dbReference type="Pfam" id="PF14021"/>
    </source>
</evidence>
<evidence type="ECO:0000313" key="3">
    <source>
        <dbReference type="EMBL" id="MDA3631252.1"/>
    </source>
</evidence>
<protein>
    <submittedName>
        <fullName evidence="3">TNT domain-containing protein</fullName>
    </submittedName>
</protein>
<dbReference type="EMBL" id="JAQGLA010000169">
    <property type="protein sequence ID" value="MDA3631252.1"/>
    <property type="molecule type" value="Genomic_DNA"/>
</dbReference>
<sequence length="495" mass="52374">MAAVAQDGISQVAQPTAGWQADGEHTGPVKINPGSWAPGNADAGTGPIPVSTPRPGWTPGDDPASRTAPHAVHSAWASPQAAQAPQAPLPPNAAAPQPGFAPAAPPPAPAGGGHFVAPPPGAPQAGQPPAAAPPPARPPMAAPRGAFGAVPAPQVQQQQQPAQQQMKNPAQRSPLRPLPAPQQPLVQPAPETAQRPLRQAGRNADVVAFVLHQFPIGYMPVAASRASRQLPLPPEGPARPGLNFPPQDHPESHLVEDGDALQRVGSADVYAAARRDREERGEPAQLPAELIAKHDPLGELSEVEWEHRFVERGEHVWPPAAEHPEGGVEPAEPVVLEPDVVLDCSGDGAGRFAFALATSFGQRSLPQSYAEREYRRYRVMRRLPVWQSVTAPWFAQPGGGVRYRATYSLDDLVGLGYLVELTPAREAAEAVTMRIEHEAVEGGAEAEVVESTFQITPVETELVEGEPRGTVPMRAEPAETAEADQDDEVQQEAEK</sequence>
<evidence type="ECO:0000313" key="4">
    <source>
        <dbReference type="Proteomes" id="UP001210380"/>
    </source>
</evidence>
<feature type="region of interest" description="Disordered" evidence="1">
    <location>
        <begin position="461"/>
        <end position="495"/>
    </location>
</feature>
<feature type="region of interest" description="Disordered" evidence="1">
    <location>
        <begin position="228"/>
        <end position="253"/>
    </location>
</feature>
<keyword evidence="4" id="KW-1185">Reference proteome</keyword>
<name>A0ABT4VBC0_9PSEU</name>
<feature type="compositionally biased region" description="Pro residues" evidence="1">
    <location>
        <begin position="130"/>
        <end position="141"/>
    </location>
</feature>
<dbReference type="RefSeq" id="WP_270954626.1">
    <property type="nucleotide sequence ID" value="NZ_JAQGLA010000169.1"/>
</dbReference>
<evidence type="ECO:0000256" key="1">
    <source>
        <dbReference type="SAM" id="MobiDB-lite"/>
    </source>
</evidence>
<comment type="caution">
    <text evidence="3">The sequence shown here is derived from an EMBL/GenBank/DDBJ whole genome shotgun (WGS) entry which is preliminary data.</text>
</comment>
<dbReference type="InterPro" id="IPR025331">
    <property type="entry name" value="TNT"/>
</dbReference>
<feature type="compositionally biased region" description="Low complexity" evidence="1">
    <location>
        <begin position="142"/>
        <end position="175"/>
    </location>
</feature>
<reference evidence="3 4" key="1">
    <citation type="submission" date="2022-11" db="EMBL/GenBank/DDBJ databases">
        <title>Draft genome sequence of Saccharopolyspora sp. WRP15-2 isolated from rhizosphere soils of wild rice in Thailand.</title>
        <authorList>
            <person name="Duangmal K."/>
            <person name="Kammanee S."/>
            <person name="Muangham S."/>
        </authorList>
    </citation>
    <scope>NUCLEOTIDE SEQUENCE [LARGE SCALE GENOMIC DNA]</scope>
    <source>
        <strain evidence="3 4">WRP15-2</strain>
    </source>
</reference>
<feature type="compositionally biased region" description="Low complexity" evidence="1">
    <location>
        <begin position="75"/>
        <end position="86"/>
    </location>
</feature>